<keyword evidence="7 16" id="KW-0732">Signal</keyword>
<comment type="caution">
    <text evidence="19">The sequence shown here is derived from an EMBL/GenBank/DDBJ whole genome shotgun (WGS) entry which is preliminary data.</text>
</comment>
<evidence type="ECO:0000256" key="8">
    <source>
        <dbReference type="ARBA" id="ARBA00023004"/>
    </source>
</evidence>
<evidence type="ECO:0000256" key="5">
    <source>
        <dbReference type="ARBA" id="ARBA00022496"/>
    </source>
</evidence>
<keyword evidence="6 14" id="KW-0812">Transmembrane</keyword>
<dbReference type="InterPro" id="IPR010105">
    <property type="entry name" value="TonB_sidphr_rcpt"/>
</dbReference>
<feature type="domain" description="TonB-dependent receptor plug" evidence="18">
    <location>
        <begin position="63"/>
        <end position="162"/>
    </location>
</feature>
<dbReference type="Pfam" id="PF07715">
    <property type="entry name" value="Plug"/>
    <property type="match status" value="1"/>
</dbReference>
<feature type="domain" description="TonB-dependent receptor-like beta-barrel" evidence="17">
    <location>
        <begin position="237"/>
        <end position="685"/>
    </location>
</feature>
<evidence type="ECO:0000256" key="2">
    <source>
        <dbReference type="ARBA" id="ARBA00009810"/>
    </source>
</evidence>
<keyword evidence="13 14" id="KW-0998">Cell outer membrane</keyword>
<keyword evidence="8" id="KW-0408">Iron</keyword>
<evidence type="ECO:0000256" key="1">
    <source>
        <dbReference type="ARBA" id="ARBA00004571"/>
    </source>
</evidence>
<dbReference type="InterPro" id="IPR000531">
    <property type="entry name" value="Beta-barrel_TonB"/>
</dbReference>
<name>A0ABT9AFU6_9BACT</name>
<keyword evidence="11 14" id="KW-0472">Membrane</keyword>
<keyword evidence="5" id="KW-0410">Iron transport</keyword>
<dbReference type="PROSITE" id="PS52016">
    <property type="entry name" value="TONB_DEPENDENT_REC_3"/>
    <property type="match status" value="1"/>
</dbReference>
<keyword evidence="20" id="KW-1185">Reference proteome</keyword>
<dbReference type="Gene3D" id="2.40.170.20">
    <property type="entry name" value="TonB-dependent receptor, beta-barrel domain"/>
    <property type="match status" value="1"/>
</dbReference>
<sequence>MLLLLLVLGAAQVAQAQTTRTPADTVRKVSTKELSEVTVQGRYYKQYSTNSVSSVLRLQTPLINLSQNIQVITPEVIADQASFNTTDGVSRNVSGVIRQEVSNNLGPNLFMRGGQISTLRNGVDVTPLYRGPTPEDAAIIERVEFVKGPSLFMNNVGDPAGTFNVATKQPTGATRYAVNAMLGSYNFYRLAADFDGKLDKAGKLLYRLNTMGMSTKSFVKYDYNRRLLVAPVLKYRFNDRTALSAEYMYQRFQYAMQSPIVMTPNGFASLPTDFTLTEENLRPYHVTDQSAFLTFTHQFNTSWRLTARGSALRHDSEGTYLWVTGVNAADPNVLLRNPKYDLTRSLVFSEQAFVNGTFTTGPVTHQLLTGVDVNQKSLLAANYVEYDTYLNAAGQTRLTFYPLDLRNPQYGAEIRDYTSPGGLDTHNTDQSIRYFSGYALDELGLFSNKLRVTLGARYTSVRVKNEVSGLSTSASDNVVTPRVGLSYSLLPSLSVYGLYDRTLVPQAGVTSAGASIDPLKGINREVGVKKNWLDGRWTSAVAVYYITRSNIIAPDPTDSRYRLVAGENHAQGVDVDIVGQVLKGLNVVVNYAYNDSKVDKDLNPLLVGARTPMFVKHVQNTWLNYELPPRLVRGLTLSLGYQWQADRGERFVTATARAIPNYFRLDGGVGWHSEHVRVNLLINNLLDEKLIATPWFRSGLYYWVPQAGINGRLSLGYAF</sequence>
<feature type="signal peptide" evidence="16">
    <location>
        <begin position="1"/>
        <end position="16"/>
    </location>
</feature>
<dbReference type="Proteomes" id="UP001167796">
    <property type="component" value="Unassembled WGS sequence"/>
</dbReference>
<evidence type="ECO:0000259" key="17">
    <source>
        <dbReference type="Pfam" id="PF00593"/>
    </source>
</evidence>
<keyword evidence="9" id="KW-0406">Ion transport</keyword>
<dbReference type="Gene3D" id="2.170.130.10">
    <property type="entry name" value="TonB-dependent receptor, plug domain"/>
    <property type="match status" value="1"/>
</dbReference>
<dbReference type="PANTHER" id="PTHR32552:SF68">
    <property type="entry name" value="FERRICHROME OUTER MEMBRANE TRANSPORTER_PHAGE RECEPTOR"/>
    <property type="match status" value="1"/>
</dbReference>
<evidence type="ECO:0000256" key="4">
    <source>
        <dbReference type="ARBA" id="ARBA00022452"/>
    </source>
</evidence>
<comment type="similarity">
    <text evidence="2 14 15">Belongs to the TonB-dependent receptor family.</text>
</comment>
<evidence type="ECO:0000256" key="6">
    <source>
        <dbReference type="ARBA" id="ARBA00022692"/>
    </source>
</evidence>
<evidence type="ECO:0000256" key="16">
    <source>
        <dbReference type="SAM" id="SignalP"/>
    </source>
</evidence>
<keyword evidence="10 15" id="KW-0798">TonB box</keyword>
<feature type="chain" id="PRO_5047413947" evidence="16">
    <location>
        <begin position="17"/>
        <end position="719"/>
    </location>
</feature>
<dbReference type="NCBIfam" id="TIGR01783">
    <property type="entry name" value="TonB-siderophor"/>
    <property type="match status" value="1"/>
</dbReference>
<reference evidence="19" key="1">
    <citation type="submission" date="2023-07" db="EMBL/GenBank/DDBJ databases">
        <authorList>
            <person name="Kim M.K."/>
        </authorList>
    </citation>
    <scope>NUCLEOTIDE SEQUENCE</scope>
    <source>
        <strain evidence="19">M29</strain>
    </source>
</reference>
<dbReference type="RefSeq" id="WP_305012875.1">
    <property type="nucleotide sequence ID" value="NZ_JAUQSX010000009.1"/>
</dbReference>
<dbReference type="PANTHER" id="PTHR32552">
    <property type="entry name" value="FERRICHROME IRON RECEPTOR-RELATED"/>
    <property type="match status" value="1"/>
</dbReference>
<accession>A0ABT9AFU6</accession>
<evidence type="ECO:0000256" key="7">
    <source>
        <dbReference type="ARBA" id="ARBA00022729"/>
    </source>
</evidence>
<organism evidence="19 20">
    <name type="scientific">Hymenobacter mellowenesis</name>
    <dbReference type="NCBI Taxonomy" id="3063995"/>
    <lineage>
        <taxon>Bacteria</taxon>
        <taxon>Pseudomonadati</taxon>
        <taxon>Bacteroidota</taxon>
        <taxon>Cytophagia</taxon>
        <taxon>Cytophagales</taxon>
        <taxon>Hymenobacteraceae</taxon>
        <taxon>Hymenobacter</taxon>
    </lineage>
</organism>
<evidence type="ECO:0000256" key="15">
    <source>
        <dbReference type="RuleBase" id="RU003357"/>
    </source>
</evidence>
<protein>
    <submittedName>
        <fullName evidence="19">TonB-dependent siderophore receptor</fullName>
    </submittedName>
</protein>
<dbReference type="SUPFAM" id="SSF56935">
    <property type="entry name" value="Porins"/>
    <property type="match status" value="1"/>
</dbReference>
<evidence type="ECO:0000256" key="11">
    <source>
        <dbReference type="ARBA" id="ARBA00023136"/>
    </source>
</evidence>
<evidence type="ECO:0000256" key="14">
    <source>
        <dbReference type="PROSITE-ProRule" id="PRU01360"/>
    </source>
</evidence>
<keyword evidence="12 19" id="KW-0675">Receptor</keyword>
<dbReference type="InterPro" id="IPR039426">
    <property type="entry name" value="TonB-dep_rcpt-like"/>
</dbReference>
<dbReference type="EMBL" id="JAUQSX010000009">
    <property type="protein sequence ID" value="MDO7848194.1"/>
    <property type="molecule type" value="Genomic_DNA"/>
</dbReference>
<evidence type="ECO:0000259" key="18">
    <source>
        <dbReference type="Pfam" id="PF07715"/>
    </source>
</evidence>
<evidence type="ECO:0000313" key="20">
    <source>
        <dbReference type="Proteomes" id="UP001167796"/>
    </source>
</evidence>
<proteinExistence type="inferred from homology"/>
<dbReference type="InterPro" id="IPR036942">
    <property type="entry name" value="Beta-barrel_TonB_sf"/>
</dbReference>
<evidence type="ECO:0000256" key="9">
    <source>
        <dbReference type="ARBA" id="ARBA00023065"/>
    </source>
</evidence>
<evidence type="ECO:0000256" key="13">
    <source>
        <dbReference type="ARBA" id="ARBA00023237"/>
    </source>
</evidence>
<dbReference type="Pfam" id="PF00593">
    <property type="entry name" value="TonB_dep_Rec_b-barrel"/>
    <property type="match status" value="1"/>
</dbReference>
<dbReference type="InterPro" id="IPR037066">
    <property type="entry name" value="Plug_dom_sf"/>
</dbReference>
<evidence type="ECO:0000256" key="12">
    <source>
        <dbReference type="ARBA" id="ARBA00023170"/>
    </source>
</evidence>
<evidence type="ECO:0000256" key="3">
    <source>
        <dbReference type="ARBA" id="ARBA00022448"/>
    </source>
</evidence>
<evidence type="ECO:0000256" key="10">
    <source>
        <dbReference type="ARBA" id="ARBA00023077"/>
    </source>
</evidence>
<evidence type="ECO:0000313" key="19">
    <source>
        <dbReference type="EMBL" id="MDO7848194.1"/>
    </source>
</evidence>
<dbReference type="InterPro" id="IPR012910">
    <property type="entry name" value="Plug_dom"/>
</dbReference>
<comment type="subcellular location">
    <subcellularLocation>
        <location evidence="1 14">Cell outer membrane</location>
        <topology evidence="1 14">Multi-pass membrane protein</topology>
    </subcellularLocation>
</comment>
<gene>
    <name evidence="19" type="ORF">Q5H92_17640</name>
</gene>
<keyword evidence="4 14" id="KW-1134">Transmembrane beta strand</keyword>
<keyword evidence="3 14" id="KW-0813">Transport</keyword>